<accession>A0A183CQ82</accession>
<dbReference type="Proteomes" id="UP000050741">
    <property type="component" value="Unassembled WGS sequence"/>
</dbReference>
<protein>
    <submittedName>
        <fullName evidence="2">30S ribosomal protein S21</fullName>
    </submittedName>
</protein>
<keyword evidence="1" id="KW-1185">Reference proteome</keyword>
<organism evidence="1 2">
    <name type="scientific">Globodera pallida</name>
    <name type="common">Potato cyst nematode worm</name>
    <name type="synonym">Heterodera pallida</name>
    <dbReference type="NCBI Taxonomy" id="36090"/>
    <lineage>
        <taxon>Eukaryota</taxon>
        <taxon>Metazoa</taxon>
        <taxon>Ecdysozoa</taxon>
        <taxon>Nematoda</taxon>
        <taxon>Chromadorea</taxon>
        <taxon>Rhabditida</taxon>
        <taxon>Tylenchina</taxon>
        <taxon>Tylenchomorpha</taxon>
        <taxon>Tylenchoidea</taxon>
        <taxon>Heteroderidae</taxon>
        <taxon>Heteroderinae</taxon>
        <taxon>Globodera</taxon>
    </lineage>
</organism>
<reference evidence="1" key="1">
    <citation type="submission" date="2013-12" db="EMBL/GenBank/DDBJ databases">
        <authorList>
            <person name="Aslett M."/>
        </authorList>
    </citation>
    <scope>NUCLEOTIDE SEQUENCE [LARGE SCALE GENOMIC DNA]</scope>
    <source>
        <strain evidence="1">Lindley</strain>
    </source>
</reference>
<proteinExistence type="predicted"/>
<reference evidence="1" key="2">
    <citation type="submission" date="2014-05" db="EMBL/GenBank/DDBJ databases">
        <title>The genome and life-stage specific transcriptomes of Globodera pallida elucidate key aspects of plant parasitism by a cyst nematode.</title>
        <authorList>
            <person name="Cotton J.A."/>
            <person name="Lilley C.J."/>
            <person name="Jones L.M."/>
            <person name="Kikuchi T."/>
            <person name="Reid A.J."/>
            <person name="Thorpe P."/>
            <person name="Tsai I.J."/>
            <person name="Beasley H."/>
            <person name="Blok V."/>
            <person name="Cock P.J.A."/>
            <person name="Van den Akker S.E."/>
            <person name="Holroyd N."/>
            <person name="Hunt M."/>
            <person name="Mantelin S."/>
            <person name="Naghra H."/>
            <person name="Pain A."/>
            <person name="Palomares-Rius J.E."/>
            <person name="Zarowiecki M."/>
            <person name="Berriman M."/>
            <person name="Jones J.T."/>
            <person name="Urwin P.E."/>
        </authorList>
    </citation>
    <scope>NUCLEOTIDE SEQUENCE [LARGE SCALE GENOMIC DNA]</scope>
    <source>
        <strain evidence="1">Lindley</strain>
    </source>
</reference>
<evidence type="ECO:0000313" key="1">
    <source>
        <dbReference type="Proteomes" id="UP000050741"/>
    </source>
</evidence>
<dbReference type="WBParaSite" id="GPLIN_001504000">
    <property type="protein sequence ID" value="GPLIN_001504000"/>
    <property type="gene ID" value="GPLIN_001504000"/>
</dbReference>
<evidence type="ECO:0000313" key="2">
    <source>
        <dbReference type="WBParaSite" id="GPLIN_001504000"/>
    </source>
</evidence>
<reference evidence="2" key="3">
    <citation type="submission" date="2016-06" db="UniProtKB">
        <authorList>
            <consortium name="WormBaseParasite"/>
        </authorList>
    </citation>
    <scope>IDENTIFICATION</scope>
</reference>
<sequence length="84" mass="9646">MLGEILRYADGIPARDGRSSAHYPKPKLETKLNFFRSTKLEVRSPKYPKFREARSRINLFRKSVTMSFAAEKRRSLSADVLGAE</sequence>
<dbReference type="AlphaFoldDB" id="A0A183CQ82"/>
<name>A0A183CQ82_GLOPA</name>